<dbReference type="PANTHER" id="PTHR45772">
    <property type="entry name" value="CONSERVED COMPONENT OF ABC TRANSPORTER FOR NATURAL AMINO ACIDS-RELATED"/>
    <property type="match status" value="1"/>
</dbReference>
<dbReference type="InterPro" id="IPR003593">
    <property type="entry name" value="AAA+_ATPase"/>
</dbReference>
<keyword evidence="1" id="KW-0813">Transport</keyword>
<organism evidence="5 6">
    <name type="scientific">Roseibium marinum</name>
    <dbReference type="NCBI Taxonomy" id="281252"/>
    <lineage>
        <taxon>Bacteria</taxon>
        <taxon>Pseudomonadati</taxon>
        <taxon>Pseudomonadota</taxon>
        <taxon>Alphaproteobacteria</taxon>
        <taxon>Hyphomicrobiales</taxon>
        <taxon>Stappiaceae</taxon>
        <taxon>Roseibium</taxon>
    </lineage>
</organism>
<dbReference type="SUPFAM" id="SSF52540">
    <property type="entry name" value="P-loop containing nucleoside triphosphate hydrolases"/>
    <property type="match status" value="1"/>
</dbReference>
<reference evidence="5 6" key="1">
    <citation type="submission" date="2018-01" db="EMBL/GenBank/DDBJ databases">
        <title>Genomic Encyclopedia of Archaeal and Bacterial Type Strains, Phase II (KMG-II): from individual species to whole genera.</title>
        <authorList>
            <person name="Goeker M."/>
        </authorList>
    </citation>
    <scope>NUCLEOTIDE SEQUENCE [LARGE SCALE GENOMIC DNA]</scope>
    <source>
        <strain evidence="5 6">DSM 17023</strain>
    </source>
</reference>
<evidence type="ECO:0000313" key="6">
    <source>
        <dbReference type="Proteomes" id="UP000236959"/>
    </source>
</evidence>
<proteinExistence type="predicted"/>
<keyword evidence="2" id="KW-0547">Nucleotide-binding</keyword>
<dbReference type="OrthoDB" id="9806149at2"/>
<dbReference type="GO" id="GO:0042941">
    <property type="term" value="P:D-alanine transmembrane transport"/>
    <property type="evidence" value="ECO:0007669"/>
    <property type="project" value="TreeGrafter"/>
</dbReference>
<dbReference type="Gene3D" id="3.40.50.300">
    <property type="entry name" value="P-loop containing nucleotide triphosphate hydrolases"/>
    <property type="match status" value="1"/>
</dbReference>
<gene>
    <name evidence="5" type="ORF">CLV41_11469</name>
</gene>
<name>A0A2S3UKZ1_9HYPH</name>
<dbReference type="GO" id="GO:0015192">
    <property type="term" value="F:L-phenylalanine transmembrane transporter activity"/>
    <property type="evidence" value="ECO:0007669"/>
    <property type="project" value="TreeGrafter"/>
</dbReference>
<dbReference type="PROSITE" id="PS50893">
    <property type="entry name" value="ABC_TRANSPORTER_2"/>
    <property type="match status" value="1"/>
</dbReference>
<dbReference type="EMBL" id="PPCN01000014">
    <property type="protein sequence ID" value="POF28398.1"/>
    <property type="molecule type" value="Genomic_DNA"/>
</dbReference>
<dbReference type="InterPro" id="IPR032823">
    <property type="entry name" value="BCA_ABC_TP_C"/>
</dbReference>
<dbReference type="InterPro" id="IPR027417">
    <property type="entry name" value="P-loop_NTPase"/>
</dbReference>
<dbReference type="GO" id="GO:0005524">
    <property type="term" value="F:ATP binding"/>
    <property type="evidence" value="ECO:0007669"/>
    <property type="project" value="UniProtKB-KW"/>
</dbReference>
<dbReference type="SMART" id="SM00382">
    <property type="entry name" value="AAA"/>
    <property type="match status" value="1"/>
</dbReference>
<dbReference type="GO" id="GO:0016887">
    <property type="term" value="F:ATP hydrolysis activity"/>
    <property type="evidence" value="ECO:0007669"/>
    <property type="project" value="InterPro"/>
</dbReference>
<dbReference type="AlphaFoldDB" id="A0A2S3UKZ1"/>
<dbReference type="Proteomes" id="UP000236959">
    <property type="component" value="Unassembled WGS sequence"/>
</dbReference>
<dbReference type="InterPro" id="IPR051120">
    <property type="entry name" value="ABC_AA/LPS_Transport"/>
</dbReference>
<sequence>MQDLLDVRNLTKRFGGLTAVNDLSFTLRQGEVAALLGPNGSGKTTALNMISGFQPASSGTVLLDGERLTGRPPHWISHAGVARTFQLVRVLSSLNVEENILAAVMFRKNPPAKETAQEEVQRLLEDVGLAGRSNENAASLTYIDQKRMELARALASKPKLLLLDEWLAGLNPSELSIGIGLISNLNEKGITILLVEHVMDAIRALCPRAVVMNAGRKIADGATAEVLRDPEVVRAYLGGAHAVA</sequence>
<feature type="domain" description="ABC transporter" evidence="4">
    <location>
        <begin position="5"/>
        <end position="239"/>
    </location>
</feature>
<accession>A0A2S3UKZ1</accession>
<dbReference type="RefSeq" id="WP_103225052.1">
    <property type="nucleotide sequence ID" value="NZ_PPCN01000014.1"/>
</dbReference>
<evidence type="ECO:0000313" key="5">
    <source>
        <dbReference type="EMBL" id="POF28398.1"/>
    </source>
</evidence>
<dbReference type="GO" id="GO:0015188">
    <property type="term" value="F:L-isoleucine transmembrane transporter activity"/>
    <property type="evidence" value="ECO:0007669"/>
    <property type="project" value="TreeGrafter"/>
</dbReference>
<dbReference type="InterPro" id="IPR003439">
    <property type="entry name" value="ABC_transporter-like_ATP-bd"/>
</dbReference>
<dbReference type="GO" id="GO:0005886">
    <property type="term" value="C:plasma membrane"/>
    <property type="evidence" value="ECO:0007669"/>
    <property type="project" value="TreeGrafter"/>
</dbReference>
<keyword evidence="6" id="KW-1185">Reference proteome</keyword>
<dbReference type="GO" id="GO:1903806">
    <property type="term" value="P:L-isoleucine import across plasma membrane"/>
    <property type="evidence" value="ECO:0007669"/>
    <property type="project" value="TreeGrafter"/>
</dbReference>
<evidence type="ECO:0000256" key="3">
    <source>
        <dbReference type="ARBA" id="ARBA00022840"/>
    </source>
</evidence>
<dbReference type="GO" id="GO:0005304">
    <property type="term" value="F:L-valine transmembrane transporter activity"/>
    <property type="evidence" value="ECO:0007669"/>
    <property type="project" value="TreeGrafter"/>
</dbReference>
<protein>
    <submittedName>
        <fullName evidence="5">Branched-chain amino acid transport system ATP-binding protein</fullName>
    </submittedName>
</protein>
<evidence type="ECO:0000259" key="4">
    <source>
        <dbReference type="PROSITE" id="PS50893"/>
    </source>
</evidence>
<keyword evidence="3 5" id="KW-0067">ATP-binding</keyword>
<comment type="caution">
    <text evidence="5">The sequence shown here is derived from an EMBL/GenBank/DDBJ whole genome shotgun (WGS) entry which is preliminary data.</text>
</comment>
<dbReference type="GO" id="GO:0015808">
    <property type="term" value="P:L-alanine transport"/>
    <property type="evidence" value="ECO:0007669"/>
    <property type="project" value="TreeGrafter"/>
</dbReference>
<evidence type="ECO:0000256" key="2">
    <source>
        <dbReference type="ARBA" id="ARBA00022741"/>
    </source>
</evidence>
<evidence type="ECO:0000256" key="1">
    <source>
        <dbReference type="ARBA" id="ARBA00022448"/>
    </source>
</evidence>
<dbReference type="CDD" id="cd03219">
    <property type="entry name" value="ABC_Mj1267_LivG_branched"/>
    <property type="match status" value="1"/>
</dbReference>
<dbReference type="Pfam" id="PF00005">
    <property type="entry name" value="ABC_tran"/>
    <property type="match status" value="1"/>
</dbReference>
<dbReference type="Pfam" id="PF12399">
    <property type="entry name" value="BCA_ABC_TP_C"/>
    <property type="match status" value="1"/>
</dbReference>
<dbReference type="GO" id="GO:1903805">
    <property type="term" value="P:L-valine import across plasma membrane"/>
    <property type="evidence" value="ECO:0007669"/>
    <property type="project" value="TreeGrafter"/>
</dbReference>
<dbReference type="PANTHER" id="PTHR45772:SF7">
    <property type="entry name" value="AMINO ACID ABC TRANSPORTER ATP-BINDING PROTEIN"/>
    <property type="match status" value="1"/>
</dbReference>